<dbReference type="EC" id="3.4.19.12" evidence="6"/>
<dbReference type="PROSITE" id="PS50235">
    <property type="entry name" value="USP_3"/>
    <property type="match status" value="1"/>
</dbReference>
<feature type="region of interest" description="Disordered" evidence="7">
    <location>
        <begin position="268"/>
        <end position="318"/>
    </location>
</feature>
<evidence type="ECO:0000256" key="7">
    <source>
        <dbReference type="SAM" id="MobiDB-lite"/>
    </source>
</evidence>
<keyword evidence="5 6" id="KW-0788">Thiol protease</keyword>
<feature type="region of interest" description="Disordered" evidence="7">
    <location>
        <begin position="45"/>
        <end position="74"/>
    </location>
</feature>
<dbReference type="Gene3D" id="3.90.70.10">
    <property type="entry name" value="Cysteine proteinases"/>
    <property type="match status" value="1"/>
</dbReference>
<evidence type="ECO:0000256" key="2">
    <source>
        <dbReference type="ARBA" id="ARBA00022670"/>
    </source>
</evidence>
<keyword evidence="10" id="KW-1185">Reference proteome</keyword>
<sequence length="508" mass="57734">MTEDFGDIQQNEVISSSLNRNLPWYSCPREEWTFTRRKHLRHAARRRRERETKAKAEGVVAGNGATPATTPKASSWASIARGQQQGAANGSHTTTNEMTIQKDDHDTTMSMNRLPAKGEEAPKPALKERKPLGEVVLEYGDEEERPRLEEVKPRGLINTGNLCFMNSILQVLMYCEPFYRLVQQVSERARFNLRNTQSPILDGLIDFVKEFRMNDHDEPFAPESFYKMITKQKRFDHLQRGRQEDAQEFLGYLLEGIHEEFVHALREHNQHSHHSHNNSHNPLASVGPSDEDEWIEVGSNSKKRPGHSGGGPSDVDTPISKLFGGEFQSILRTPKSAKPSITNDPFQHVQLDISDDKIATIEDAFTLMSHAETIPYKVSNGEMVNATKQVLFKTLPKVLIVHLKRFIYQGNESKKMSKPITFSTSLEIPRECLASLTSNNRYQLFAVVYHHGTSSTAGHYTVDVKTYDNSWINIDDILLQKIEHEKLGNTDSANDNKSAYLLFYVKLD</sequence>
<evidence type="ECO:0000256" key="3">
    <source>
        <dbReference type="ARBA" id="ARBA00022786"/>
    </source>
</evidence>
<accession>A0A642UTX4</accession>
<dbReference type="PROSITE" id="PS00972">
    <property type="entry name" value="USP_1"/>
    <property type="match status" value="1"/>
</dbReference>
<name>A0A642UTX4_9ASCO</name>
<evidence type="ECO:0000256" key="4">
    <source>
        <dbReference type="ARBA" id="ARBA00022801"/>
    </source>
</evidence>
<dbReference type="InterPro" id="IPR038765">
    <property type="entry name" value="Papain-like_cys_pep_sf"/>
</dbReference>
<keyword evidence="3 6" id="KW-0833">Ubl conjugation pathway</keyword>
<dbReference type="PANTHER" id="PTHR24006">
    <property type="entry name" value="UBIQUITIN CARBOXYL-TERMINAL HYDROLASE"/>
    <property type="match status" value="1"/>
</dbReference>
<reference evidence="9" key="1">
    <citation type="journal article" date="2019" name="G3 (Bethesda)">
        <title>Genome Assemblies of Two Rare Opportunistic Yeast Pathogens: Diutina rugosa (syn. Candida rugosa) and Trichomonascus ciferrii (syn. Candida ciferrii).</title>
        <authorList>
            <person name="Mixao V."/>
            <person name="Saus E."/>
            <person name="Hansen A.P."/>
            <person name="Lass-Florl C."/>
            <person name="Gabaldon T."/>
        </authorList>
    </citation>
    <scope>NUCLEOTIDE SEQUENCE</scope>
    <source>
        <strain evidence="9">CBS 4856</strain>
    </source>
</reference>
<dbReference type="GO" id="GO:0005634">
    <property type="term" value="C:nucleus"/>
    <property type="evidence" value="ECO:0007669"/>
    <property type="project" value="TreeGrafter"/>
</dbReference>
<dbReference type="Proteomes" id="UP000761534">
    <property type="component" value="Unassembled WGS sequence"/>
</dbReference>
<comment type="similarity">
    <text evidence="6">Belongs to the peptidase C19 family.</text>
</comment>
<proteinExistence type="inferred from homology"/>
<protein>
    <recommendedName>
        <fullName evidence="6">Ubiquitin carboxyl-terminal hydrolase</fullName>
        <ecNumber evidence="6">3.4.19.12</ecNumber>
    </recommendedName>
</protein>
<keyword evidence="4 6" id="KW-0378">Hydrolase</keyword>
<gene>
    <name evidence="9" type="ORF">TRICI_006048</name>
</gene>
<evidence type="ECO:0000259" key="8">
    <source>
        <dbReference type="PROSITE" id="PS50235"/>
    </source>
</evidence>
<dbReference type="GO" id="GO:0006508">
    <property type="term" value="P:proteolysis"/>
    <property type="evidence" value="ECO:0007669"/>
    <property type="project" value="UniProtKB-KW"/>
</dbReference>
<dbReference type="GO" id="GO:0004843">
    <property type="term" value="F:cysteine-type deubiquitinase activity"/>
    <property type="evidence" value="ECO:0007669"/>
    <property type="project" value="UniProtKB-UniRule"/>
</dbReference>
<evidence type="ECO:0000256" key="5">
    <source>
        <dbReference type="ARBA" id="ARBA00022807"/>
    </source>
</evidence>
<comment type="caution">
    <text evidence="9">The sequence shown here is derived from an EMBL/GenBank/DDBJ whole genome shotgun (WGS) entry which is preliminary data.</text>
</comment>
<dbReference type="InterPro" id="IPR001394">
    <property type="entry name" value="Peptidase_C19_UCH"/>
</dbReference>
<evidence type="ECO:0000256" key="6">
    <source>
        <dbReference type="RuleBase" id="RU366025"/>
    </source>
</evidence>
<dbReference type="AlphaFoldDB" id="A0A642UTX4"/>
<dbReference type="Pfam" id="PF00443">
    <property type="entry name" value="UCH"/>
    <property type="match status" value="1"/>
</dbReference>
<dbReference type="OrthoDB" id="429671at2759"/>
<dbReference type="GO" id="GO:0005829">
    <property type="term" value="C:cytosol"/>
    <property type="evidence" value="ECO:0007669"/>
    <property type="project" value="TreeGrafter"/>
</dbReference>
<dbReference type="InterPro" id="IPR018200">
    <property type="entry name" value="USP_CS"/>
</dbReference>
<dbReference type="InterPro" id="IPR028889">
    <property type="entry name" value="USP"/>
</dbReference>
<dbReference type="SUPFAM" id="SSF54001">
    <property type="entry name" value="Cysteine proteinases"/>
    <property type="match status" value="1"/>
</dbReference>
<organism evidence="9 10">
    <name type="scientific">Trichomonascus ciferrii</name>
    <dbReference type="NCBI Taxonomy" id="44093"/>
    <lineage>
        <taxon>Eukaryota</taxon>
        <taxon>Fungi</taxon>
        <taxon>Dikarya</taxon>
        <taxon>Ascomycota</taxon>
        <taxon>Saccharomycotina</taxon>
        <taxon>Dipodascomycetes</taxon>
        <taxon>Dipodascales</taxon>
        <taxon>Trichomonascaceae</taxon>
        <taxon>Trichomonascus</taxon>
        <taxon>Trichomonascus ciferrii complex</taxon>
    </lineage>
</organism>
<feature type="domain" description="USP" evidence="8">
    <location>
        <begin position="154"/>
        <end position="507"/>
    </location>
</feature>
<evidence type="ECO:0000313" key="9">
    <source>
        <dbReference type="EMBL" id="KAA8901683.1"/>
    </source>
</evidence>
<dbReference type="InterPro" id="IPR050164">
    <property type="entry name" value="Peptidase_C19"/>
</dbReference>
<dbReference type="EMBL" id="SWFS01000482">
    <property type="protein sequence ID" value="KAA8901683.1"/>
    <property type="molecule type" value="Genomic_DNA"/>
</dbReference>
<dbReference type="PROSITE" id="PS00973">
    <property type="entry name" value="USP_2"/>
    <property type="match status" value="1"/>
</dbReference>
<comment type="catalytic activity">
    <reaction evidence="1 6">
        <text>Thiol-dependent hydrolysis of ester, thioester, amide, peptide and isopeptide bonds formed by the C-terminal Gly of ubiquitin (a 76-residue protein attached to proteins as an intracellular targeting signal).</text>
        <dbReference type="EC" id="3.4.19.12"/>
    </reaction>
</comment>
<dbReference type="PANTHER" id="PTHR24006:SF687">
    <property type="entry name" value="UBIQUITIN CARBOXYL-TERMINAL HYDROLASE 10"/>
    <property type="match status" value="1"/>
</dbReference>
<keyword evidence="2 6" id="KW-0645">Protease</keyword>
<dbReference type="GO" id="GO:0016579">
    <property type="term" value="P:protein deubiquitination"/>
    <property type="evidence" value="ECO:0007669"/>
    <property type="project" value="InterPro"/>
</dbReference>
<dbReference type="VEuPathDB" id="FungiDB:TRICI_006048"/>
<evidence type="ECO:0000313" key="10">
    <source>
        <dbReference type="Proteomes" id="UP000761534"/>
    </source>
</evidence>
<evidence type="ECO:0000256" key="1">
    <source>
        <dbReference type="ARBA" id="ARBA00000707"/>
    </source>
</evidence>